<keyword evidence="9" id="KW-0472">Membrane</keyword>
<evidence type="ECO:0000256" key="3">
    <source>
        <dbReference type="ARBA" id="ARBA00022679"/>
    </source>
</evidence>
<evidence type="ECO:0000313" key="12">
    <source>
        <dbReference type="Proteomes" id="UP000295500"/>
    </source>
</evidence>
<dbReference type="PROSITE" id="PS00108">
    <property type="entry name" value="PROTEIN_KINASE_ST"/>
    <property type="match status" value="1"/>
</dbReference>
<dbReference type="OrthoDB" id="9788659at2"/>
<dbReference type="PROSITE" id="PS50011">
    <property type="entry name" value="PROTEIN_KINASE_DOM"/>
    <property type="match status" value="1"/>
</dbReference>
<dbReference type="SMART" id="SM00220">
    <property type="entry name" value="S_TKc"/>
    <property type="match status" value="1"/>
</dbReference>
<dbReference type="PANTHER" id="PTHR24363">
    <property type="entry name" value="SERINE/THREONINE PROTEIN KINASE"/>
    <property type="match status" value="1"/>
</dbReference>
<dbReference type="InterPro" id="IPR000719">
    <property type="entry name" value="Prot_kinase_dom"/>
</dbReference>
<evidence type="ECO:0000259" key="10">
    <source>
        <dbReference type="PROSITE" id="PS50011"/>
    </source>
</evidence>
<keyword evidence="12" id="KW-1185">Reference proteome</keyword>
<dbReference type="Gene3D" id="1.10.510.10">
    <property type="entry name" value="Transferase(Phosphotransferase) domain 1"/>
    <property type="match status" value="1"/>
</dbReference>
<evidence type="ECO:0000256" key="5">
    <source>
        <dbReference type="ARBA" id="ARBA00022777"/>
    </source>
</evidence>
<feature type="transmembrane region" description="Helical" evidence="9">
    <location>
        <begin position="285"/>
        <end position="304"/>
    </location>
</feature>
<proteinExistence type="predicted"/>
<dbReference type="InterPro" id="IPR008271">
    <property type="entry name" value="Ser/Thr_kinase_AS"/>
</dbReference>
<dbReference type="PANTHER" id="PTHR24363:SF0">
    <property type="entry name" value="SERINE_THREONINE KINASE LIKE DOMAIN CONTAINING 1"/>
    <property type="match status" value="1"/>
</dbReference>
<dbReference type="GO" id="GO:0005524">
    <property type="term" value="F:ATP binding"/>
    <property type="evidence" value="ECO:0007669"/>
    <property type="project" value="UniProtKB-KW"/>
</dbReference>
<gene>
    <name evidence="11" type="ORF">EV211_11428</name>
</gene>
<feature type="domain" description="Protein kinase" evidence="10">
    <location>
        <begin position="1"/>
        <end position="297"/>
    </location>
</feature>
<evidence type="ECO:0000313" key="11">
    <source>
        <dbReference type="EMBL" id="TDP56454.1"/>
    </source>
</evidence>
<dbReference type="EMBL" id="SNXO01000014">
    <property type="protein sequence ID" value="TDP56454.1"/>
    <property type="molecule type" value="Genomic_DNA"/>
</dbReference>
<dbReference type="Pfam" id="PF00069">
    <property type="entry name" value="Pkinase"/>
    <property type="match status" value="1"/>
</dbReference>
<sequence>MDHETEFALSFYKKIDTLSEAHDVDMVKHVETGEIFVMKRTGNYDMATYRLLQERNFPWIPRIRDLTTDGDSLIIIEDYVAGRTLAEIIEDHRLEEKDTADMVMQLCNILKPLHGNDPKIIHRDIKPSNIIIDNEGSVHLIDFDASRSYEPGKDRDTVLMGTLDYAAPEQYGFSQSDERTDIYSVGILMKTMLTGRADSAADDCGKLAGIVEKCTRMDPNKRYSDVDELAQALKSVTLKKLGDSWTPPGFRTKKPLHMILASAWYFTLAALFFVPNVDNMNPYEYYTGIATLVLSLLLFTFYIADYRGFREVFPYKSKADSRWQMLRYILASVIIFLAPISAWSIIVALIAG</sequence>
<name>A0A4R6Q2I7_9FIRM</name>
<keyword evidence="3" id="KW-0808">Transferase</keyword>
<accession>A0A4R6Q2I7</accession>
<dbReference type="InterPro" id="IPR011009">
    <property type="entry name" value="Kinase-like_dom_sf"/>
</dbReference>
<dbReference type="SUPFAM" id="SSF56112">
    <property type="entry name" value="Protein kinase-like (PK-like)"/>
    <property type="match status" value="1"/>
</dbReference>
<feature type="transmembrane region" description="Helical" evidence="9">
    <location>
        <begin position="256"/>
        <end position="273"/>
    </location>
</feature>
<keyword evidence="5 11" id="KW-0418">Kinase</keyword>
<comment type="catalytic activity">
    <reaction evidence="7">
        <text>L-threonyl-[protein] + ATP = O-phospho-L-threonyl-[protein] + ADP + H(+)</text>
        <dbReference type="Rhea" id="RHEA:46608"/>
        <dbReference type="Rhea" id="RHEA-COMP:11060"/>
        <dbReference type="Rhea" id="RHEA-COMP:11605"/>
        <dbReference type="ChEBI" id="CHEBI:15378"/>
        <dbReference type="ChEBI" id="CHEBI:30013"/>
        <dbReference type="ChEBI" id="CHEBI:30616"/>
        <dbReference type="ChEBI" id="CHEBI:61977"/>
        <dbReference type="ChEBI" id="CHEBI:456216"/>
        <dbReference type="EC" id="2.7.11.1"/>
    </reaction>
</comment>
<dbReference type="EC" id="2.7.11.1" evidence="1"/>
<evidence type="ECO:0000256" key="6">
    <source>
        <dbReference type="ARBA" id="ARBA00022840"/>
    </source>
</evidence>
<evidence type="ECO:0000256" key="4">
    <source>
        <dbReference type="ARBA" id="ARBA00022741"/>
    </source>
</evidence>
<evidence type="ECO:0000256" key="9">
    <source>
        <dbReference type="SAM" id="Phobius"/>
    </source>
</evidence>
<feature type="transmembrane region" description="Helical" evidence="9">
    <location>
        <begin position="325"/>
        <end position="351"/>
    </location>
</feature>
<keyword evidence="9" id="KW-1133">Transmembrane helix</keyword>
<keyword evidence="4" id="KW-0547">Nucleotide-binding</keyword>
<comment type="caution">
    <text evidence="11">The sequence shown here is derived from an EMBL/GenBank/DDBJ whole genome shotgun (WGS) entry which is preliminary data.</text>
</comment>
<keyword evidence="9" id="KW-0812">Transmembrane</keyword>
<dbReference type="RefSeq" id="WP_133528324.1">
    <property type="nucleotide sequence ID" value="NZ_SNXO01000014.1"/>
</dbReference>
<organism evidence="11 12">
    <name type="scientific">Aminicella lysinilytica</name>
    <dbReference type="NCBI Taxonomy" id="433323"/>
    <lineage>
        <taxon>Bacteria</taxon>
        <taxon>Bacillati</taxon>
        <taxon>Bacillota</taxon>
        <taxon>Clostridia</taxon>
        <taxon>Peptostreptococcales</taxon>
        <taxon>Anaerovoracaceae</taxon>
        <taxon>Aminicella</taxon>
    </lineage>
</organism>
<dbReference type="CDD" id="cd14014">
    <property type="entry name" value="STKc_PknB_like"/>
    <property type="match status" value="1"/>
</dbReference>
<dbReference type="GO" id="GO:0004674">
    <property type="term" value="F:protein serine/threonine kinase activity"/>
    <property type="evidence" value="ECO:0007669"/>
    <property type="project" value="UniProtKB-KW"/>
</dbReference>
<evidence type="ECO:0000256" key="2">
    <source>
        <dbReference type="ARBA" id="ARBA00022527"/>
    </source>
</evidence>
<keyword evidence="6" id="KW-0067">ATP-binding</keyword>
<dbReference type="AlphaFoldDB" id="A0A4R6Q2I7"/>
<reference evidence="11 12" key="1">
    <citation type="submission" date="2019-03" db="EMBL/GenBank/DDBJ databases">
        <title>Genomic Encyclopedia of Type Strains, Phase IV (KMG-IV): sequencing the most valuable type-strain genomes for metagenomic binning, comparative biology and taxonomic classification.</title>
        <authorList>
            <person name="Goeker M."/>
        </authorList>
    </citation>
    <scope>NUCLEOTIDE SEQUENCE [LARGE SCALE GENOMIC DNA]</scope>
    <source>
        <strain evidence="11 12">DSM 28287</strain>
    </source>
</reference>
<dbReference type="Proteomes" id="UP000295500">
    <property type="component" value="Unassembled WGS sequence"/>
</dbReference>
<comment type="catalytic activity">
    <reaction evidence="8">
        <text>L-seryl-[protein] + ATP = O-phospho-L-seryl-[protein] + ADP + H(+)</text>
        <dbReference type="Rhea" id="RHEA:17989"/>
        <dbReference type="Rhea" id="RHEA-COMP:9863"/>
        <dbReference type="Rhea" id="RHEA-COMP:11604"/>
        <dbReference type="ChEBI" id="CHEBI:15378"/>
        <dbReference type="ChEBI" id="CHEBI:29999"/>
        <dbReference type="ChEBI" id="CHEBI:30616"/>
        <dbReference type="ChEBI" id="CHEBI:83421"/>
        <dbReference type="ChEBI" id="CHEBI:456216"/>
        <dbReference type="EC" id="2.7.11.1"/>
    </reaction>
</comment>
<evidence type="ECO:0000256" key="7">
    <source>
        <dbReference type="ARBA" id="ARBA00047899"/>
    </source>
</evidence>
<evidence type="ECO:0000256" key="8">
    <source>
        <dbReference type="ARBA" id="ARBA00048679"/>
    </source>
</evidence>
<evidence type="ECO:0000256" key="1">
    <source>
        <dbReference type="ARBA" id="ARBA00012513"/>
    </source>
</evidence>
<protein>
    <recommendedName>
        <fullName evidence="1">non-specific serine/threonine protein kinase</fullName>
        <ecNumber evidence="1">2.7.11.1</ecNumber>
    </recommendedName>
</protein>
<keyword evidence="2 11" id="KW-0723">Serine/threonine-protein kinase</keyword>